<dbReference type="Pfam" id="PF14524">
    <property type="entry name" value="Wzt_C"/>
    <property type="match status" value="1"/>
</dbReference>
<comment type="similarity">
    <text evidence="1">Belongs to the ABC transporter superfamily.</text>
</comment>
<evidence type="ECO:0000313" key="9">
    <source>
        <dbReference type="Proteomes" id="UP000540266"/>
    </source>
</evidence>
<keyword evidence="3" id="KW-0547">Nucleotide-binding</keyword>
<evidence type="ECO:0000256" key="4">
    <source>
        <dbReference type="ARBA" id="ARBA00022840"/>
    </source>
</evidence>
<dbReference type="CDD" id="cd10147">
    <property type="entry name" value="Wzt_C-like"/>
    <property type="match status" value="1"/>
</dbReference>
<dbReference type="SUPFAM" id="SSF52540">
    <property type="entry name" value="P-loop containing nucleoside triphosphate hydrolases"/>
    <property type="match status" value="1"/>
</dbReference>
<keyword evidence="4 7" id="KW-0067">ATP-binding</keyword>
<evidence type="ECO:0000313" key="8">
    <source>
        <dbReference type="Proteomes" id="UP000078551"/>
    </source>
</evidence>
<evidence type="ECO:0000256" key="3">
    <source>
        <dbReference type="ARBA" id="ARBA00022741"/>
    </source>
</evidence>
<reference evidence="6 8" key="1">
    <citation type="submission" date="2015-11" db="EMBL/GenBank/DDBJ databases">
        <title>The limits of bacterial species coexistence and the symbiotic plasmid transference in sympatric Rhizobium populations.</title>
        <authorList>
            <person name="Perez-Carrascal O.M."/>
            <person name="VanInsberghe D."/>
            <person name="Juarez S."/>
            <person name="Polz M.F."/>
            <person name="Vinuesa P."/>
            <person name="Gonzalez V."/>
        </authorList>
    </citation>
    <scope>NUCLEOTIDE SEQUENCE [LARGE SCALE GENOMIC DNA]</scope>
    <source>
        <strain evidence="6 8">N771</strain>
    </source>
</reference>
<dbReference type="GO" id="GO:0016020">
    <property type="term" value="C:membrane"/>
    <property type="evidence" value="ECO:0007669"/>
    <property type="project" value="InterPro"/>
</dbReference>
<evidence type="ECO:0000313" key="6">
    <source>
        <dbReference type="EMBL" id="ANL83611.1"/>
    </source>
</evidence>
<dbReference type="InterPro" id="IPR029439">
    <property type="entry name" value="Wzt_C"/>
</dbReference>
<dbReference type="GO" id="GO:0140359">
    <property type="term" value="F:ABC-type transporter activity"/>
    <property type="evidence" value="ECO:0007669"/>
    <property type="project" value="InterPro"/>
</dbReference>
<dbReference type="Proteomes" id="UP000540266">
    <property type="component" value="Chromosome"/>
</dbReference>
<evidence type="ECO:0000256" key="1">
    <source>
        <dbReference type="ARBA" id="ARBA00005417"/>
    </source>
</evidence>
<proteinExistence type="inferred from homology"/>
<dbReference type="PANTHER" id="PTHR46743">
    <property type="entry name" value="TEICHOIC ACIDS EXPORT ATP-BINDING PROTEIN TAGH"/>
    <property type="match status" value="1"/>
</dbReference>
<organism evidence="7 9">
    <name type="scientific">Rhizobium phaseoli</name>
    <dbReference type="NCBI Taxonomy" id="396"/>
    <lineage>
        <taxon>Bacteria</taxon>
        <taxon>Pseudomonadati</taxon>
        <taxon>Pseudomonadota</taxon>
        <taxon>Alphaproteobacteria</taxon>
        <taxon>Hyphomicrobiales</taxon>
        <taxon>Rhizobiaceae</taxon>
        <taxon>Rhizobium/Agrobacterium group</taxon>
        <taxon>Rhizobium</taxon>
    </lineage>
</organism>
<dbReference type="InterPro" id="IPR027417">
    <property type="entry name" value="P-loop_NTPase"/>
</dbReference>
<keyword evidence="8" id="KW-1185">Reference proteome</keyword>
<dbReference type="EMBL" id="CP064931">
    <property type="protein sequence ID" value="QPK07877.1"/>
    <property type="molecule type" value="Genomic_DNA"/>
</dbReference>
<dbReference type="GO" id="GO:0016887">
    <property type="term" value="F:ATP hydrolysis activity"/>
    <property type="evidence" value="ECO:0007669"/>
    <property type="project" value="InterPro"/>
</dbReference>
<dbReference type="GeneID" id="45956159"/>
<gene>
    <name evidence="6" type="ORF">AMC81_CH00796</name>
    <name evidence="7" type="ORF">HER27_015605</name>
</gene>
<name>A0A192T6S8_9HYPH</name>
<dbReference type="InterPro" id="IPR050683">
    <property type="entry name" value="Bact_Polysacc_Export_ATP-bd"/>
</dbReference>
<dbReference type="InterPro" id="IPR015860">
    <property type="entry name" value="ABC_transpr_TagH-like"/>
</dbReference>
<dbReference type="GO" id="GO:0005524">
    <property type="term" value="F:ATP binding"/>
    <property type="evidence" value="ECO:0007669"/>
    <property type="project" value="UniProtKB-KW"/>
</dbReference>
<dbReference type="InterPro" id="IPR003439">
    <property type="entry name" value="ABC_transporter-like_ATP-bd"/>
</dbReference>
<dbReference type="PANTHER" id="PTHR46743:SF2">
    <property type="entry name" value="TEICHOIC ACIDS EXPORT ATP-BINDING PROTEIN TAGH"/>
    <property type="match status" value="1"/>
</dbReference>
<dbReference type="Gene3D" id="2.70.50.60">
    <property type="entry name" value="abc- transporter (atp binding component) like domain"/>
    <property type="match status" value="1"/>
</dbReference>
<dbReference type="STRING" id="396.AMC85_CH00798"/>
<protein>
    <submittedName>
        <fullName evidence="7">ABC transporter ATP-binding protein</fullName>
    </submittedName>
    <submittedName>
        <fullName evidence="6">Polysaccharide ABC transporter Wzt-like ATP-binding protein</fullName>
    </submittedName>
</protein>
<dbReference type="Proteomes" id="UP000078551">
    <property type="component" value="Chromosome"/>
</dbReference>
<feature type="domain" description="ABC transporter" evidence="5">
    <location>
        <begin position="44"/>
        <end position="271"/>
    </location>
</feature>
<dbReference type="CDD" id="cd03220">
    <property type="entry name" value="ABC_KpsT_Wzt"/>
    <property type="match status" value="1"/>
</dbReference>
<reference evidence="7 9" key="2">
    <citation type="submission" date="2020-11" db="EMBL/GenBank/DDBJ databases">
        <title>Indigenous Rhizobia Nodulating Common beans in Western Kenya.</title>
        <authorList>
            <person name="Wekesa C.S."/>
            <person name="Oelmueller R."/>
            <person name="Furch A.C."/>
        </authorList>
    </citation>
    <scope>NUCLEOTIDE SEQUENCE [LARGE SCALE GENOMIC DNA]</scope>
    <source>
        <strain evidence="9">BS3</strain>
        <strain evidence="7">S3</strain>
    </source>
</reference>
<dbReference type="InterPro" id="IPR003593">
    <property type="entry name" value="AAA+_ATPase"/>
</dbReference>
<dbReference type="AlphaFoldDB" id="A0A192T6S8"/>
<evidence type="ECO:0000256" key="2">
    <source>
        <dbReference type="ARBA" id="ARBA00022448"/>
    </source>
</evidence>
<dbReference type="EMBL" id="CP013568">
    <property type="protein sequence ID" value="ANL83611.1"/>
    <property type="molecule type" value="Genomic_DNA"/>
</dbReference>
<accession>A0A192T6S8</accession>
<keyword evidence="2" id="KW-0813">Transport</keyword>
<dbReference type="Gene3D" id="3.40.50.300">
    <property type="entry name" value="P-loop containing nucleotide triphosphate hydrolases"/>
    <property type="match status" value="1"/>
</dbReference>
<dbReference type="SMART" id="SM00382">
    <property type="entry name" value="AAA"/>
    <property type="match status" value="1"/>
</dbReference>
<dbReference type="PROSITE" id="PS50893">
    <property type="entry name" value="ABC_TRANSPORTER_2"/>
    <property type="match status" value="1"/>
</dbReference>
<evidence type="ECO:0000313" key="7">
    <source>
        <dbReference type="EMBL" id="QPK07877.1"/>
    </source>
</evidence>
<evidence type="ECO:0000259" key="5">
    <source>
        <dbReference type="PROSITE" id="PS50893"/>
    </source>
</evidence>
<sequence>MNDIVIRAEHVSKLYRLGVINHGTLYRDLQSWWAKWRNLPDPNVSVSDYASERGKQSRLKGDLFHALDDVSFEVGHGEIVGIIGRNGAGKSTLLKVMSRITMPNSGFIGIRGRIASLLEVGTGFHPELTGRENVYLNGAILGMSRAEVRSKFDEIVEFAEIGEFIDTPVKRYSSGMYVRLAFSVAAHLEPEILLVDEVLAVGDVNFQNKCMGRMQEVTKTGRTIIFVSHNMTAISSICPKSILMADGKVAAMGDTADVIKAYLDRPEFGGTASYSVNPEDIDGKAVICRVAVLNEKDEISETVELSKGFSIEVEYELREPLSGLSVGMQIKMEDGYTTLVSLSDPELDVSRLDARPAGYYRARVKFPGYLLNTGTFYVRLGISSRFSIYSVAEGIRFDVEDNVGIIQMLGQQRKPSISAIQLPWEVEKVFQRDSEGVLK</sequence>
<dbReference type="Pfam" id="PF00005">
    <property type="entry name" value="ABC_tran"/>
    <property type="match status" value="1"/>
</dbReference>
<dbReference type="RefSeq" id="WP_004677155.1">
    <property type="nucleotide sequence ID" value="NZ_CP013532.1"/>
</dbReference>